<dbReference type="EMBL" id="QJVJ01000004">
    <property type="protein sequence ID" value="PYI54981.1"/>
    <property type="molecule type" value="Genomic_DNA"/>
</dbReference>
<sequence length="544" mass="60841">MKKTFRTATGLTGAAVTAALLTLTACGGEADKPAADPSGSDKPAAGAPANMNASGLPIVKEKVTINIAGFKGAVSKDFDTLPFFKETEEKTNIHIKWDMHPGSSWKEKKNLLFASGELPEALYGHYILETDEVVKYGSQGIFIPLEGLIDKYAPNFKKLLDDNPEYKKELTAPDGHIYSLPTIDEGYPDSRDAMFINKKWLDKLNMKIPETTEEFYAALKAFKDNDMNGNGKKDEIPFSFRVHANTGLFSFFGAFGLPDRPDHIVMKGDKVVYSAVQPEYKEAVQYMNRLFKEGLADPESFTHDEKVYYAKIRGQEQTVGAFSAWSINTVFGASAGTDYVPLPPLKGPKGDRSWNRLPVGILSKGSFAITSKNKNPEITMRWIDYMYDPMVSLQAVDGVLGTNIKLRDDGKIEYLPVPSGMNSNEFRHSTAPASTSVFAKTRAIRDKTIQSEASLEKSALDQLYKPYLVKDIYPNVFFTAEENDNRLRYFVDIDAYVNKMYAKWMMQGGLDAEWGEYTKKLNEMGLDKMVGIYQDAYNRYKSVK</sequence>
<keyword evidence="2 7" id="KW-0732">Signal</keyword>
<reference evidence="8 9" key="1">
    <citation type="submission" date="2018-05" db="EMBL/GenBank/DDBJ databases">
        <title>Paenibacillus flagellatus sp. nov., isolated from selenium mineral soil.</title>
        <authorList>
            <person name="Dai X."/>
        </authorList>
    </citation>
    <scope>NUCLEOTIDE SEQUENCE [LARGE SCALE GENOMIC DNA]</scope>
    <source>
        <strain evidence="8 9">DXL2</strain>
    </source>
</reference>
<gene>
    <name evidence="8" type="ORF">DLM86_10575</name>
</gene>
<dbReference type="PROSITE" id="PS51257">
    <property type="entry name" value="PROKAR_LIPOPROTEIN"/>
    <property type="match status" value="1"/>
</dbReference>
<evidence type="ECO:0000256" key="6">
    <source>
        <dbReference type="SAM" id="MobiDB-lite"/>
    </source>
</evidence>
<keyword evidence="4" id="KW-0564">Palmitate</keyword>
<dbReference type="RefSeq" id="WP_110839975.1">
    <property type="nucleotide sequence ID" value="NZ_QJVJ01000004.1"/>
</dbReference>
<dbReference type="InterPro" id="IPR050490">
    <property type="entry name" value="Bact_solute-bd_prot1"/>
</dbReference>
<dbReference type="Gene3D" id="3.40.190.10">
    <property type="entry name" value="Periplasmic binding protein-like II"/>
    <property type="match status" value="2"/>
</dbReference>
<keyword evidence="5" id="KW-0449">Lipoprotein</keyword>
<feature type="region of interest" description="Disordered" evidence="6">
    <location>
        <begin position="32"/>
        <end position="51"/>
    </location>
</feature>
<dbReference type="AlphaFoldDB" id="A0A2V5K6I4"/>
<evidence type="ECO:0000256" key="4">
    <source>
        <dbReference type="ARBA" id="ARBA00023139"/>
    </source>
</evidence>
<dbReference type="OrthoDB" id="9787283at2"/>
<dbReference type="Pfam" id="PF01547">
    <property type="entry name" value="SBP_bac_1"/>
    <property type="match status" value="1"/>
</dbReference>
<keyword evidence="9" id="KW-1185">Reference proteome</keyword>
<evidence type="ECO:0000313" key="8">
    <source>
        <dbReference type="EMBL" id="PYI54981.1"/>
    </source>
</evidence>
<accession>A0A2V5K6I4</accession>
<feature type="chain" id="PRO_5038489254" evidence="7">
    <location>
        <begin position="28"/>
        <end position="544"/>
    </location>
</feature>
<dbReference type="Proteomes" id="UP000247476">
    <property type="component" value="Unassembled WGS sequence"/>
</dbReference>
<comment type="caution">
    <text evidence="8">The sequence shown here is derived from an EMBL/GenBank/DDBJ whole genome shotgun (WGS) entry which is preliminary data.</text>
</comment>
<evidence type="ECO:0000256" key="7">
    <source>
        <dbReference type="SAM" id="SignalP"/>
    </source>
</evidence>
<evidence type="ECO:0000256" key="1">
    <source>
        <dbReference type="ARBA" id="ARBA00022475"/>
    </source>
</evidence>
<dbReference type="PANTHER" id="PTHR43649:SF33">
    <property type="entry name" value="POLYGALACTURONAN_RHAMNOGALACTURONAN-BINDING PROTEIN YTCQ"/>
    <property type="match status" value="1"/>
</dbReference>
<keyword evidence="3" id="KW-0472">Membrane</keyword>
<proteinExistence type="predicted"/>
<keyword evidence="1" id="KW-1003">Cell membrane</keyword>
<evidence type="ECO:0000256" key="5">
    <source>
        <dbReference type="ARBA" id="ARBA00023288"/>
    </source>
</evidence>
<evidence type="ECO:0000256" key="2">
    <source>
        <dbReference type="ARBA" id="ARBA00022729"/>
    </source>
</evidence>
<evidence type="ECO:0000256" key="3">
    <source>
        <dbReference type="ARBA" id="ARBA00023136"/>
    </source>
</evidence>
<dbReference type="PANTHER" id="PTHR43649">
    <property type="entry name" value="ARABINOSE-BINDING PROTEIN-RELATED"/>
    <property type="match status" value="1"/>
</dbReference>
<evidence type="ECO:0000313" key="9">
    <source>
        <dbReference type="Proteomes" id="UP000247476"/>
    </source>
</evidence>
<dbReference type="SUPFAM" id="SSF53850">
    <property type="entry name" value="Periplasmic binding protein-like II"/>
    <property type="match status" value="1"/>
</dbReference>
<dbReference type="InterPro" id="IPR006059">
    <property type="entry name" value="SBP"/>
</dbReference>
<organism evidence="8 9">
    <name type="scientific">Paenibacillus flagellatus</name>
    <dbReference type="NCBI Taxonomy" id="2211139"/>
    <lineage>
        <taxon>Bacteria</taxon>
        <taxon>Bacillati</taxon>
        <taxon>Bacillota</taxon>
        <taxon>Bacilli</taxon>
        <taxon>Bacillales</taxon>
        <taxon>Paenibacillaceae</taxon>
        <taxon>Paenibacillus</taxon>
    </lineage>
</organism>
<feature type="signal peptide" evidence="7">
    <location>
        <begin position="1"/>
        <end position="27"/>
    </location>
</feature>
<protein>
    <submittedName>
        <fullName evidence="8">ABC transporter substrate-binding protein</fullName>
    </submittedName>
</protein>
<name>A0A2V5K6I4_9BACL</name>